<dbReference type="InterPro" id="IPR007016">
    <property type="entry name" value="O-antigen_ligase-rel_domated"/>
</dbReference>
<feature type="transmembrane region" description="Helical" evidence="5">
    <location>
        <begin position="248"/>
        <end position="267"/>
    </location>
</feature>
<keyword evidence="3 5" id="KW-1133">Transmembrane helix</keyword>
<comment type="subcellular location">
    <subcellularLocation>
        <location evidence="1">Membrane</location>
        <topology evidence="1">Multi-pass membrane protein</topology>
    </subcellularLocation>
</comment>
<keyword evidence="4 5" id="KW-0472">Membrane</keyword>
<feature type="transmembrane region" description="Helical" evidence="5">
    <location>
        <begin position="125"/>
        <end position="143"/>
    </location>
</feature>
<proteinExistence type="predicted"/>
<feature type="transmembrane region" description="Helical" evidence="5">
    <location>
        <begin position="40"/>
        <end position="58"/>
    </location>
</feature>
<organism evidence="7 8">
    <name type="scientific">Candidatus Portnoybacteria bacterium CG_4_9_14_3_um_filter_43_11</name>
    <dbReference type="NCBI Taxonomy" id="1974805"/>
    <lineage>
        <taxon>Bacteria</taxon>
        <taxon>Candidatus Portnoyibacteriota</taxon>
    </lineage>
</organism>
<name>A0A2M7YLD6_9BACT</name>
<feature type="domain" description="O-antigen ligase-related" evidence="6">
    <location>
        <begin position="234"/>
        <end position="368"/>
    </location>
</feature>
<feature type="transmembrane region" description="Helical" evidence="5">
    <location>
        <begin position="361"/>
        <end position="380"/>
    </location>
</feature>
<evidence type="ECO:0000259" key="6">
    <source>
        <dbReference type="Pfam" id="PF04932"/>
    </source>
</evidence>
<evidence type="ECO:0000256" key="3">
    <source>
        <dbReference type="ARBA" id="ARBA00022989"/>
    </source>
</evidence>
<feature type="transmembrane region" description="Helical" evidence="5">
    <location>
        <begin position="64"/>
        <end position="84"/>
    </location>
</feature>
<evidence type="ECO:0000256" key="4">
    <source>
        <dbReference type="ARBA" id="ARBA00023136"/>
    </source>
</evidence>
<dbReference type="Pfam" id="PF04932">
    <property type="entry name" value="Wzy_C"/>
    <property type="match status" value="1"/>
</dbReference>
<feature type="transmembrane region" description="Helical" evidence="5">
    <location>
        <begin position="392"/>
        <end position="411"/>
    </location>
</feature>
<feature type="transmembrane region" description="Helical" evidence="5">
    <location>
        <begin position="155"/>
        <end position="179"/>
    </location>
</feature>
<dbReference type="GO" id="GO:0016020">
    <property type="term" value="C:membrane"/>
    <property type="evidence" value="ECO:0007669"/>
    <property type="project" value="UniProtKB-SubCell"/>
</dbReference>
<feature type="transmembrane region" description="Helical" evidence="5">
    <location>
        <begin position="96"/>
        <end position="113"/>
    </location>
</feature>
<dbReference type="Proteomes" id="UP000230941">
    <property type="component" value="Unassembled WGS sequence"/>
</dbReference>
<comment type="caution">
    <text evidence="7">The sequence shown here is derived from an EMBL/GenBank/DDBJ whole genome shotgun (WGS) entry which is preliminary data.</text>
</comment>
<evidence type="ECO:0000313" key="7">
    <source>
        <dbReference type="EMBL" id="PJA63798.1"/>
    </source>
</evidence>
<dbReference type="PANTHER" id="PTHR37422">
    <property type="entry name" value="TEICHURONIC ACID BIOSYNTHESIS PROTEIN TUAE"/>
    <property type="match status" value="1"/>
</dbReference>
<gene>
    <name evidence="7" type="ORF">CO160_01980</name>
</gene>
<protein>
    <recommendedName>
        <fullName evidence="6">O-antigen ligase-related domain-containing protein</fullName>
    </recommendedName>
</protein>
<feature type="transmembrane region" description="Helical" evidence="5">
    <location>
        <begin position="417"/>
        <end position="435"/>
    </location>
</feature>
<sequence length="445" mass="50634">MSDWLVLLAFYFPFQIALNPGVFLRFFGINFRTDFDFSSLRLFIVLLFVVWILTGSIFKDRAPFKNFPGICLIIFLFISLFSLIGAENIGLGARKIIYFISVFPLYFLTVGFINKRKKIKRVSLILILGAAVSSLIGVVQFLFQFVFGLESVYRFWAVNILPVFSGFNLGALVLSYPSWLVNIGGKTILRAFSFFSDPHAFSFYLGLTLPLMPLFLFKAPKNSKNFIIFLSFYLTIFFGLLLSFARGAYLAVGASFLVISFLSWKYLNSRKIPVLLLTSLLIFIIPATPFSSRFYSAFDLSEGSNLGRLGMWKNAGWIGLENLWQGVGLGNYFLTVDSALDYRNPITAHNFYLDLFSEMGIFAPLLWLILIGGTIFFLFRRLNKFWLKQREKYFLVALIGSLVYFSVHSFFETAIYNPSVLAALMVILGLSANLLKKEKDAQKDN</sequence>
<evidence type="ECO:0000313" key="8">
    <source>
        <dbReference type="Proteomes" id="UP000230941"/>
    </source>
</evidence>
<dbReference type="InterPro" id="IPR051533">
    <property type="entry name" value="WaaL-like"/>
</dbReference>
<keyword evidence="2 5" id="KW-0812">Transmembrane</keyword>
<feature type="transmembrane region" description="Helical" evidence="5">
    <location>
        <begin position="6"/>
        <end position="28"/>
    </location>
</feature>
<evidence type="ECO:0000256" key="2">
    <source>
        <dbReference type="ARBA" id="ARBA00022692"/>
    </source>
</evidence>
<feature type="transmembrane region" description="Helical" evidence="5">
    <location>
        <begin position="274"/>
        <end position="295"/>
    </location>
</feature>
<dbReference type="AlphaFoldDB" id="A0A2M7YLD6"/>
<evidence type="ECO:0000256" key="5">
    <source>
        <dbReference type="SAM" id="Phobius"/>
    </source>
</evidence>
<feature type="transmembrane region" description="Helical" evidence="5">
    <location>
        <begin position="199"/>
        <end position="217"/>
    </location>
</feature>
<evidence type="ECO:0000256" key="1">
    <source>
        <dbReference type="ARBA" id="ARBA00004141"/>
    </source>
</evidence>
<dbReference type="PANTHER" id="PTHR37422:SF23">
    <property type="entry name" value="TEICHURONIC ACID BIOSYNTHESIS PROTEIN TUAE"/>
    <property type="match status" value="1"/>
</dbReference>
<dbReference type="EMBL" id="PFWG01000048">
    <property type="protein sequence ID" value="PJA63798.1"/>
    <property type="molecule type" value="Genomic_DNA"/>
</dbReference>
<accession>A0A2M7YLD6</accession>
<reference evidence="8" key="1">
    <citation type="submission" date="2017-09" db="EMBL/GenBank/DDBJ databases">
        <title>Depth-based differentiation of microbial function through sediment-hosted aquifers and enrichment of novel symbionts in the deep terrestrial subsurface.</title>
        <authorList>
            <person name="Probst A.J."/>
            <person name="Ladd B."/>
            <person name="Jarett J.K."/>
            <person name="Geller-Mcgrath D.E."/>
            <person name="Sieber C.M.K."/>
            <person name="Emerson J.B."/>
            <person name="Anantharaman K."/>
            <person name="Thomas B.C."/>
            <person name="Malmstrom R."/>
            <person name="Stieglmeier M."/>
            <person name="Klingl A."/>
            <person name="Woyke T."/>
            <person name="Ryan C.M."/>
            <person name="Banfield J.F."/>
        </authorList>
    </citation>
    <scope>NUCLEOTIDE SEQUENCE [LARGE SCALE GENOMIC DNA]</scope>
</reference>